<evidence type="ECO:0000313" key="3">
    <source>
        <dbReference type="Proteomes" id="UP000483820"/>
    </source>
</evidence>
<dbReference type="Pfam" id="PF01579">
    <property type="entry name" value="DUF19"/>
    <property type="match status" value="1"/>
</dbReference>
<dbReference type="CTD" id="9799680"/>
<organism evidence="2 3">
    <name type="scientific">Caenorhabditis remanei</name>
    <name type="common">Caenorhabditis vulgaris</name>
    <dbReference type="NCBI Taxonomy" id="31234"/>
    <lineage>
        <taxon>Eukaryota</taxon>
        <taxon>Metazoa</taxon>
        <taxon>Ecdysozoa</taxon>
        <taxon>Nematoda</taxon>
        <taxon>Chromadorea</taxon>
        <taxon>Rhabditida</taxon>
        <taxon>Rhabditina</taxon>
        <taxon>Rhabditomorpha</taxon>
        <taxon>Rhabditoidea</taxon>
        <taxon>Rhabditidae</taxon>
        <taxon>Peloderinae</taxon>
        <taxon>Caenorhabditis</taxon>
    </lineage>
</organism>
<evidence type="ECO:0000313" key="2">
    <source>
        <dbReference type="EMBL" id="KAF1759475.1"/>
    </source>
</evidence>
<dbReference type="AlphaFoldDB" id="A0A6A5GY52"/>
<sequence>MPNWNPLPIFLCITIFPYSYAIYLPTYYFNTCNASDTSKARDCLTPVTTSFKGATINFENFTTDEGQEIVKKCESAKTCLSNLPCLADTQISKMLNVLCDVTTYYFNGYADCQKKMTTPPACMVEAHDLWVQLGQLEYPCYIIGTYRECIEKGITNVCGVEKWKPWVKIIGEWKIADNANCTPAVPI</sequence>
<comment type="caution">
    <text evidence="2">The sequence shown here is derived from an EMBL/GenBank/DDBJ whole genome shotgun (WGS) entry which is preliminary data.</text>
</comment>
<proteinExistence type="predicted"/>
<feature type="domain" description="T20D4.11-like" evidence="1">
    <location>
        <begin position="32"/>
        <end position="169"/>
    </location>
</feature>
<dbReference type="KEGG" id="crq:GCK72_015942"/>
<dbReference type="GeneID" id="9799680"/>
<gene>
    <name evidence="2" type="ORF">GCK72_015942</name>
</gene>
<dbReference type="InterPro" id="IPR002542">
    <property type="entry name" value="T20D4.11-like_dom"/>
</dbReference>
<reference evidence="2 3" key="1">
    <citation type="submission" date="2019-12" db="EMBL/GenBank/DDBJ databases">
        <title>Chromosome-level assembly of the Caenorhabditis remanei genome.</title>
        <authorList>
            <person name="Teterina A.A."/>
            <person name="Willis J.H."/>
            <person name="Phillips P.C."/>
        </authorList>
    </citation>
    <scope>NUCLEOTIDE SEQUENCE [LARGE SCALE GENOMIC DNA]</scope>
    <source>
        <strain evidence="2 3">PX506</strain>
        <tissue evidence="2">Whole organism</tissue>
    </source>
</reference>
<dbReference type="Proteomes" id="UP000483820">
    <property type="component" value="Chromosome IV"/>
</dbReference>
<dbReference type="EMBL" id="WUAV01000004">
    <property type="protein sequence ID" value="KAF1759475.1"/>
    <property type="molecule type" value="Genomic_DNA"/>
</dbReference>
<dbReference type="RefSeq" id="XP_003092371.2">
    <property type="nucleotide sequence ID" value="XM_003092323.2"/>
</dbReference>
<dbReference type="PANTHER" id="PTHR21453:SF11">
    <property type="entry name" value="DUF19 DOMAIN-CONTAINING PROTEIN"/>
    <property type="match status" value="1"/>
</dbReference>
<dbReference type="PANTHER" id="PTHR21453">
    <property type="entry name" value="DUF19 DOMAIN-CONTAINING PROTEIN-RELATED-RELATED"/>
    <property type="match status" value="1"/>
</dbReference>
<evidence type="ECO:0000259" key="1">
    <source>
        <dbReference type="Pfam" id="PF01579"/>
    </source>
</evidence>
<protein>
    <recommendedName>
        <fullName evidence="1">T20D4.11-like domain-containing protein</fullName>
    </recommendedName>
</protein>
<accession>A0A6A5GY52</accession>
<name>A0A6A5GY52_CAERE</name>